<dbReference type="InterPro" id="IPR045070">
    <property type="entry name" value="MATE_MepA-like"/>
</dbReference>
<feature type="transmembrane region" description="Helical" evidence="10">
    <location>
        <begin position="399"/>
        <end position="420"/>
    </location>
</feature>
<dbReference type="AlphaFoldDB" id="A0AAJ1II96"/>
<dbReference type="CDD" id="cd13143">
    <property type="entry name" value="MATE_MepA_like"/>
    <property type="match status" value="1"/>
</dbReference>
<evidence type="ECO:0000256" key="3">
    <source>
        <dbReference type="ARBA" id="ARBA00022106"/>
    </source>
</evidence>
<dbReference type="PIRSF" id="PIRSF006603">
    <property type="entry name" value="DinF"/>
    <property type="match status" value="1"/>
</dbReference>
<feature type="transmembrane region" description="Helical" evidence="10">
    <location>
        <begin position="50"/>
        <end position="77"/>
    </location>
</feature>
<dbReference type="Pfam" id="PF01554">
    <property type="entry name" value="MatE"/>
    <property type="match status" value="2"/>
</dbReference>
<dbReference type="NCBIfam" id="TIGR00797">
    <property type="entry name" value="matE"/>
    <property type="match status" value="1"/>
</dbReference>
<dbReference type="EMBL" id="JAQQAL010000017">
    <property type="protein sequence ID" value="MDC7226731.1"/>
    <property type="molecule type" value="Genomic_DNA"/>
</dbReference>
<feature type="transmembrane region" description="Helical" evidence="10">
    <location>
        <begin position="278"/>
        <end position="300"/>
    </location>
</feature>
<evidence type="ECO:0000256" key="8">
    <source>
        <dbReference type="ARBA" id="ARBA00023136"/>
    </source>
</evidence>
<keyword evidence="6 10" id="KW-0812">Transmembrane</keyword>
<feature type="transmembrane region" description="Helical" evidence="10">
    <location>
        <begin position="196"/>
        <end position="217"/>
    </location>
</feature>
<feature type="transmembrane region" description="Helical" evidence="10">
    <location>
        <begin position="321"/>
        <end position="347"/>
    </location>
</feature>
<dbReference type="InterPro" id="IPR051327">
    <property type="entry name" value="MATE_MepA_subfamily"/>
</dbReference>
<keyword evidence="5" id="KW-1003">Cell membrane</keyword>
<evidence type="ECO:0000256" key="2">
    <source>
        <dbReference type="ARBA" id="ARBA00008417"/>
    </source>
</evidence>
<dbReference type="GO" id="GO:0042910">
    <property type="term" value="F:xenobiotic transmembrane transporter activity"/>
    <property type="evidence" value="ECO:0007669"/>
    <property type="project" value="InterPro"/>
</dbReference>
<feature type="transmembrane region" description="Helical" evidence="10">
    <location>
        <begin position="243"/>
        <end position="266"/>
    </location>
</feature>
<protein>
    <recommendedName>
        <fullName evidence="3">Multidrug export protein MepA</fullName>
    </recommendedName>
</protein>
<feature type="transmembrane region" description="Helical" evidence="10">
    <location>
        <begin position="138"/>
        <end position="159"/>
    </location>
</feature>
<evidence type="ECO:0000313" key="12">
    <source>
        <dbReference type="Proteomes" id="UP001221217"/>
    </source>
</evidence>
<dbReference type="InterPro" id="IPR048279">
    <property type="entry name" value="MdtK-like"/>
</dbReference>
<evidence type="ECO:0000256" key="10">
    <source>
        <dbReference type="SAM" id="Phobius"/>
    </source>
</evidence>
<feature type="transmembrane region" description="Helical" evidence="10">
    <location>
        <begin position="359"/>
        <end position="378"/>
    </location>
</feature>
<dbReference type="PANTHER" id="PTHR43823:SF3">
    <property type="entry name" value="MULTIDRUG EXPORT PROTEIN MEPA"/>
    <property type="match status" value="1"/>
</dbReference>
<comment type="similarity">
    <text evidence="2">Belongs to the multi antimicrobial extrusion (MATE) (TC 2.A.66.1) family. MepA subfamily.</text>
</comment>
<name>A0AAJ1II96_9SPIO</name>
<keyword evidence="4" id="KW-0813">Transport</keyword>
<keyword evidence="9" id="KW-0046">Antibiotic resistance</keyword>
<sequence length="471" mass="50659">MNNDRIQIMENTPVRQAIIKLALPTMLSMAVVMIYNLTDTFFIGRLNNPNLVAALSIASPIFMAIQAIGNIFANGAASYISRKLGAKENDEAKSTASVAIYTAIAIGVVITAALLIFREPLLSFIGTSAATYQATSDYYTVISVFAIIFIFQIAISGLIRSEGATNIAMMGIILGIGLNIVLDPIFILVLDMGVGGAAWATAIGNGVGALYYIGYFARKKSLLSIAPRWFKPNKVMYGETFKIGIPSALSNLVMSFSMVLVNILAAGYGDHVVAGNGIQMRVASMAFMLIMGLAQGFQPFAGYNYGAEMYHRLKDGFKITLIYSTILACFFCLIFIIFGESLIGAFIKDQATVDAGAKILKAFAIAIPFVGLQMTMMITFQSVGKAINAMIVSLGRQCIIYVPALFILNHLFGFNGFIYAQPIADFLTTGGAVLMSLSFFKGLGRLDDEYASNENAAGEDKLPQPEPVAVD</sequence>
<comment type="subcellular location">
    <subcellularLocation>
        <location evidence="1">Cell membrane</location>
        <topology evidence="1">Multi-pass membrane protein</topology>
    </subcellularLocation>
</comment>
<accession>A0AAJ1II96</accession>
<dbReference type="PANTHER" id="PTHR43823">
    <property type="entry name" value="SPORULATION PROTEIN YKVU"/>
    <property type="match status" value="1"/>
</dbReference>
<keyword evidence="7 10" id="KW-1133">Transmembrane helix</keyword>
<dbReference type="GO" id="GO:0005886">
    <property type="term" value="C:plasma membrane"/>
    <property type="evidence" value="ECO:0007669"/>
    <property type="project" value="UniProtKB-SubCell"/>
</dbReference>
<organism evidence="11 12">
    <name type="scientific">Candidatus Thalassospirochaeta sargassi</name>
    <dbReference type="NCBI Taxonomy" id="3119039"/>
    <lineage>
        <taxon>Bacteria</taxon>
        <taxon>Pseudomonadati</taxon>
        <taxon>Spirochaetota</taxon>
        <taxon>Spirochaetia</taxon>
        <taxon>Spirochaetales</taxon>
        <taxon>Spirochaetaceae</taxon>
        <taxon>Candidatus Thalassospirochaeta</taxon>
    </lineage>
</organism>
<evidence type="ECO:0000256" key="5">
    <source>
        <dbReference type="ARBA" id="ARBA00022475"/>
    </source>
</evidence>
<feature type="transmembrane region" description="Helical" evidence="10">
    <location>
        <begin position="171"/>
        <end position="190"/>
    </location>
</feature>
<proteinExistence type="inferred from homology"/>
<dbReference type="InterPro" id="IPR002528">
    <property type="entry name" value="MATE_fam"/>
</dbReference>
<keyword evidence="8 10" id="KW-0472">Membrane</keyword>
<evidence type="ECO:0000256" key="6">
    <source>
        <dbReference type="ARBA" id="ARBA00022692"/>
    </source>
</evidence>
<evidence type="ECO:0000256" key="7">
    <source>
        <dbReference type="ARBA" id="ARBA00022989"/>
    </source>
</evidence>
<evidence type="ECO:0000313" key="11">
    <source>
        <dbReference type="EMBL" id="MDC7226731.1"/>
    </source>
</evidence>
<evidence type="ECO:0000256" key="1">
    <source>
        <dbReference type="ARBA" id="ARBA00004651"/>
    </source>
</evidence>
<feature type="transmembrane region" description="Helical" evidence="10">
    <location>
        <begin position="98"/>
        <end position="118"/>
    </location>
</feature>
<comment type="caution">
    <text evidence="11">The sequence shown here is derived from an EMBL/GenBank/DDBJ whole genome shotgun (WGS) entry which is preliminary data.</text>
</comment>
<feature type="transmembrane region" description="Helical" evidence="10">
    <location>
        <begin position="21"/>
        <end position="38"/>
    </location>
</feature>
<gene>
    <name evidence="11" type="ORF">PQJ61_08195</name>
</gene>
<dbReference type="GO" id="GO:0015297">
    <property type="term" value="F:antiporter activity"/>
    <property type="evidence" value="ECO:0007669"/>
    <property type="project" value="InterPro"/>
</dbReference>
<evidence type="ECO:0000256" key="9">
    <source>
        <dbReference type="ARBA" id="ARBA00023251"/>
    </source>
</evidence>
<reference evidence="11 12" key="1">
    <citation type="submission" date="2022-12" db="EMBL/GenBank/DDBJ databases">
        <title>Metagenome assembled genome from gulf of manar.</title>
        <authorList>
            <person name="Kohli P."/>
            <person name="Pk S."/>
            <person name="Venkata Ramana C."/>
            <person name="Sasikala C."/>
        </authorList>
    </citation>
    <scope>NUCLEOTIDE SEQUENCE [LARGE SCALE GENOMIC DNA]</scope>
    <source>
        <strain evidence="11">JB008</strain>
    </source>
</reference>
<dbReference type="Proteomes" id="UP001221217">
    <property type="component" value="Unassembled WGS sequence"/>
</dbReference>
<feature type="transmembrane region" description="Helical" evidence="10">
    <location>
        <begin position="426"/>
        <end position="443"/>
    </location>
</feature>
<evidence type="ECO:0000256" key="4">
    <source>
        <dbReference type="ARBA" id="ARBA00022448"/>
    </source>
</evidence>
<dbReference type="GO" id="GO:0046677">
    <property type="term" value="P:response to antibiotic"/>
    <property type="evidence" value="ECO:0007669"/>
    <property type="project" value="UniProtKB-KW"/>
</dbReference>